<evidence type="ECO:0000256" key="1">
    <source>
        <dbReference type="SAM" id="MobiDB-lite"/>
    </source>
</evidence>
<feature type="region of interest" description="Disordered" evidence="1">
    <location>
        <begin position="81"/>
        <end position="103"/>
    </location>
</feature>
<evidence type="ECO:0000313" key="2">
    <source>
        <dbReference type="EMBL" id="XCG50049.1"/>
    </source>
</evidence>
<name>A0AAU8CUQ4_9HYPH</name>
<reference evidence="2" key="1">
    <citation type="submission" date="2024-06" db="EMBL/GenBank/DDBJ databases">
        <title>Mesorhizobium karijinii sp. nov., a symbiont of the iconic Swainsona formosa from arid Australia.</title>
        <authorList>
            <person name="Hill Y.J."/>
            <person name="Watkin E.L.J."/>
            <person name="O'Hara G.W."/>
            <person name="Terpolilli J."/>
            <person name="Tye M.L."/>
            <person name="Kohlmeier M.G."/>
        </authorList>
    </citation>
    <scope>NUCLEOTIDE SEQUENCE</scope>
    <source>
        <strain evidence="2">WSM2240</strain>
    </source>
</reference>
<protein>
    <submittedName>
        <fullName evidence="2">Uncharacterized protein</fullName>
    </submittedName>
</protein>
<organism evidence="2">
    <name type="scientific">Mesorhizobium sp. WSM2240</name>
    <dbReference type="NCBI Taxonomy" id="3228851"/>
    <lineage>
        <taxon>Bacteria</taxon>
        <taxon>Pseudomonadati</taxon>
        <taxon>Pseudomonadota</taxon>
        <taxon>Alphaproteobacteria</taxon>
        <taxon>Hyphomicrobiales</taxon>
        <taxon>Phyllobacteriaceae</taxon>
        <taxon>Mesorhizobium</taxon>
    </lineage>
</organism>
<sequence length="103" mass="12110">MNSLATSLIIQLRNSGERIYAVEQMLVWTFIHREVLRTRANRRPVDIVDICEDNTSTLGLFRRIGRVLNWVTTRRELRKLTSDRGLEPPKEGRQCLDTCDLRR</sequence>
<dbReference type="RefSeq" id="WP_353642423.1">
    <property type="nucleotide sequence ID" value="NZ_CP159253.1"/>
</dbReference>
<proteinExistence type="predicted"/>
<dbReference type="AlphaFoldDB" id="A0AAU8CUQ4"/>
<accession>A0AAU8CUQ4</accession>
<dbReference type="EMBL" id="CP159253">
    <property type="protein sequence ID" value="XCG50049.1"/>
    <property type="molecule type" value="Genomic_DNA"/>
</dbReference>
<gene>
    <name evidence="2" type="ORF">ABVK50_05990</name>
</gene>